<evidence type="ECO:0000313" key="4">
    <source>
        <dbReference type="EMBL" id="EMI26014.1"/>
    </source>
</evidence>
<feature type="region of interest" description="Disordered" evidence="2">
    <location>
        <begin position="791"/>
        <end position="901"/>
    </location>
</feature>
<organism evidence="4 5">
    <name type="scientific">Rhodopirellula europaea SH398</name>
    <dbReference type="NCBI Taxonomy" id="1263868"/>
    <lineage>
        <taxon>Bacteria</taxon>
        <taxon>Pseudomonadati</taxon>
        <taxon>Planctomycetota</taxon>
        <taxon>Planctomycetia</taxon>
        <taxon>Pirellulales</taxon>
        <taxon>Pirellulaceae</taxon>
        <taxon>Rhodopirellula</taxon>
    </lineage>
</organism>
<dbReference type="STRING" id="1263868.RESH_03351"/>
<dbReference type="OrthoDB" id="221248at2"/>
<feature type="compositionally biased region" description="Low complexity" evidence="2">
    <location>
        <begin position="1197"/>
        <end position="1223"/>
    </location>
</feature>
<feature type="compositionally biased region" description="Gly residues" evidence="2">
    <location>
        <begin position="1150"/>
        <end position="1160"/>
    </location>
</feature>
<feature type="compositionally biased region" description="Low complexity" evidence="2">
    <location>
        <begin position="1124"/>
        <end position="1149"/>
    </location>
</feature>
<feature type="region of interest" description="Disordered" evidence="2">
    <location>
        <begin position="541"/>
        <end position="561"/>
    </location>
</feature>
<accession>M5SII8</accession>
<comment type="caution">
    <text evidence="4">The sequence shown here is derived from an EMBL/GenBank/DDBJ whole genome shotgun (WGS) entry which is preliminary data.</text>
</comment>
<feature type="compositionally biased region" description="Low complexity" evidence="2">
    <location>
        <begin position="1234"/>
        <end position="1252"/>
    </location>
</feature>
<feature type="transmembrane region" description="Helical" evidence="3">
    <location>
        <begin position="62"/>
        <end position="83"/>
    </location>
</feature>
<feature type="transmembrane region" description="Helical" evidence="3">
    <location>
        <begin position="21"/>
        <end position="42"/>
    </location>
</feature>
<protein>
    <submittedName>
        <fullName evidence="4">Putative membrane protein</fullName>
    </submittedName>
</protein>
<feature type="region of interest" description="Disordered" evidence="2">
    <location>
        <begin position="672"/>
        <end position="728"/>
    </location>
</feature>
<feature type="compositionally biased region" description="Low complexity" evidence="2">
    <location>
        <begin position="676"/>
        <end position="695"/>
    </location>
</feature>
<feature type="compositionally biased region" description="Acidic residues" evidence="2">
    <location>
        <begin position="870"/>
        <end position="880"/>
    </location>
</feature>
<evidence type="ECO:0000256" key="1">
    <source>
        <dbReference type="SAM" id="Coils"/>
    </source>
</evidence>
<feature type="coiled-coil region" evidence="1">
    <location>
        <begin position="597"/>
        <end position="643"/>
    </location>
</feature>
<proteinExistence type="predicted"/>
<keyword evidence="3" id="KW-0472">Membrane</keyword>
<feature type="region of interest" description="Disordered" evidence="2">
    <location>
        <begin position="1003"/>
        <end position="1277"/>
    </location>
</feature>
<feature type="compositionally biased region" description="Polar residues" evidence="2">
    <location>
        <begin position="792"/>
        <end position="806"/>
    </location>
</feature>
<evidence type="ECO:0000313" key="5">
    <source>
        <dbReference type="Proteomes" id="UP000011996"/>
    </source>
</evidence>
<feature type="compositionally biased region" description="Basic and acidic residues" evidence="2">
    <location>
        <begin position="833"/>
        <end position="848"/>
    </location>
</feature>
<dbReference type="EMBL" id="ANOF01000107">
    <property type="protein sequence ID" value="EMI26014.1"/>
    <property type="molecule type" value="Genomic_DNA"/>
</dbReference>
<dbReference type="PATRIC" id="fig|1263868.3.peg.3612"/>
<keyword evidence="3" id="KW-0812">Transmembrane</keyword>
<evidence type="ECO:0000256" key="3">
    <source>
        <dbReference type="SAM" id="Phobius"/>
    </source>
</evidence>
<gene>
    <name evidence="4" type="ORF">RESH_03351</name>
</gene>
<sequence>MRNELLDCIDPVIRRMRRLRFWQSLGWLAWTIALTVLLWLVWTQRTFAFLSSMTLSTSSLSTSVAIVSTLVIAMLVCLIAARLRIRNVQSVARKIENRYPDLDQRLITAVDDSVAKQPDNYLNQRVMREAREHARRNDWPDVVSSRWLWVNRLFGLSGTLATLALAAFFLLAEPDSSAKASSVVLPKPDVVIQPGSTEIERGTNLLVTAEFQADWIDRQSAVEPELVLTAIDNQPVANATDAETIADDQAEPRVARLPMRRSMADPIWGGLVPEVDESFTYRVALPHWSSEEFRVEVFEYPAVTRSDAEIDYPEFTGLENRRIEDTVRVSVAKGSEVTWWVRVNKPITSARLLPKPYKKNEEHYEPASPLELTQDTERPLWWSVAIQVEESQRFDVELKDDKDRSNQLSTQFIVRMLPNQSAKIRPTVGGDVSVSALEEFLIAAEVRDDHGLSHAGVSLTFAGKPPQDIVLAENIAANQKQTIQHMVDMESLEAKPDDLLSYSFWAEDKIAGESSETEVRRTQSDLYFAEVRRFEDIFREGDPQASQPSEPSEPSEQEQQAEELIETQKQIIQASWKLLQSTVRWNEQTTADVRVIADSQQDLIAQLDELAQELTEDEAKQHAANVRRSMQSADRELNRAIETSDREPLSAAVVVEQSAYAGLLRMRASEFEVTRSQQQQPSQGSAGQQSKQQQLDELELDQEEDRYETQQQAQMTPEQQAQRETRQVLSRLSELARRQQDLNEELAQLQSAMQLADDEEEKEELRRQLERLREQQQDMLRQTDELMERMNSPENASNMQEASEQLEQTRENIREAGEAMEQQDAATALSSGKRAERELESVREEIREQAAGQFNEAMQSMRDRARELNTEQEELEEQLSEMDAPSESPGLRSSGNREELKDALTAQRESLGELMEDIEEVVQEAEESEPLLAQNLYDAFRETQQRRTEERLDAASQLLQRGFDAQSQQMAGQAGEAIEELSEKIESAAESVLGNEAEGLQRAANLAEQLESAVEDEIQQARGDHPNGEGQGGTSEPSERQPGEEESQQGQRAENQPGQGQEPGQSGQQQSGQQQSGQQQSGQQQTSEEGQPGQGGPGQPQDEQELGEPTAGGEASNSETPSNQSPGEQSPGESESGQPSNSPSQSTSPGQGGAGQGGQAQDGEPSSEPTQGEPSENTEPRESTERPQGPPGLRPASQPQQGQPQQGQPQEGQSQEGQSQSPSMSPTAGQSGGANPTAAESPSSSPSNFTSPLTGEGFREWSDGLRDIEQMVSDPELRSRATRIRERARDMREEIRRESKPPQWDLVEEMIVEPMRELKRDLAEEYMRRSAKKQSLVPIDRDPVPDQYSEAVRRYYERIGSGL</sequence>
<evidence type="ECO:0000256" key="2">
    <source>
        <dbReference type="SAM" id="MobiDB-lite"/>
    </source>
</evidence>
<name>M5SII8_9BACT</name>
<dbReference type="Proteomes" id="UP000011996">
    <property type="component" value="Unassembled WGS sequence"/>
</dbReference>
<feature type="compositionally biased region" description="Basic and acidic residues" evidence="2">
    <location>
        <begin position="1257"/>
        <end position="1277"/>
    </location>
</feature>
<feature type="compositionally biased region" description="Polar residues" evidence="2">
    <location>
        <begin position="1167"/>
        <end position="1177"/>
    </location>
</feature>
<feature type="compositionally biased region" description="Low complexity" evidence="2">
    <location>
        <begin position="709"/>
        <end position="720"/>
    </location>
</feature>
<reference evidence="4 5" key="1">
    <citation type="journal article" date="2013" name="Mar. Genomics">
        <title>Expression of sulfatases in Rhodopirellula baltica and the diversity of sulfatases in the genus Rhodopirellula.</title>
        <authorList>
            <person name="Wegner C.E."/>
            <person name="Richter-Heitmann T."/>
            <person name="Klindworth A."/>
            <person name="Klockow C."/>
            <person name="Richter M."/>
            <person name="Achstetter T."/>
            <person name="Glockner F.O."/>
            <person name="Harder J."/>
        </authorList>
    </citation>
    <scope>NUCLEOTIDE SEQUENCE [LARGE SCALE GENOMIC DNA]</scope>
    <source>
        <strain evidence="4 5">SH398</strain>
    </source>
</reference>
<keyword evidence="1" id="KW-0175">Coiled coil</keyword>
<feature type="transmembrane region" description="Helical" evidence="3">
    <location>
        <begin position="153"/>
        <end position="172"/>
    </location>
</feature>
<feature type="compositionally biased region" description="Acidic residues" evidence="2">
    <location>
        <begin position="696"/>
        <end position="706"/>
    </location>
</feature>
<keyword evidence="3" id="KW-1133">Transmembrane helix</keyword>
<feature type="compositionally biased region" description="Basic and acidic residues" evidence="2">
    <location>
        <begin position="807"/>
        <end position="817"/>
    </location>
</feature>
<feature type="compositionally biased region" description="Low complexity" evidence="2">
    <location>
        <begin position="1056"/>
        <end position="1091"/>
    </location>
</feature>
<feature type="compositionally biased region" description="Low complexity" evidence="2">
    <location>
        <begin position="543"/>
        <end position="552"/>
    </location>
</feature>
<dbReference type="RefSeq" id="WP_008667907.1">
    <property type="nucleotide sequence ID" value="NZ_ANOF01000107.1"/>
</dbReference>